<dbReference type="SMART" id="SM00255">
    <property type="entry name" value="TIR"/>
    <property type="match status" value="1"/>
</dbReference>
<comment type="caution">
    <text evidence="2">The sequence shown here is derived from an EMBL/GenBank/DDBJ whole genome shotgun (WGS) entry which is preliminary data.</text>
</comment>
<feature type="domain" description="TIR" evidence="1">
    <location>
        <begin position="114"/>
        <end position="259"/>
    </location>
</feature>
<sequence length="1199" mass="136190">MACVRIMVQLAKPRAKPVVKMKTRGASHQEPICMVRAASSCRDQRQEQLKRRGRIFTPSAVFSWEDVNEKFQRLSGKRVNVKNIGSVLGSFGDNMSDHRQTANSETKGQNAFSTGRIFLSHSGAQKNFVRQLDVDLRRVQHLPFFDEDYIESMKEGSSYPQLIFEAAAKCDLAVLVLSEEFFTLSMWPMLELVAFMEAREKRNPELQILPLYYGLSVSELKDETRQARWFRKWEEWIVPGPHPIDIMVWKKALKALYPIIGLEYAKIDNEVKYRDQVVAVVCKLVVPGKFDDPYVQDKEQLCKDIDDIFASIPASHEGKILGIWGMSGLGKSTLCRILCNYYYSKYNGKVCHVEFGGPDATVLAHHEKAVSYGKQILGELTEASESVLSLINSNDQVIHSLRKRFPLYDTFLALDNVWDDDYSSEATSTYIKLKSTQNSKVIVTARNCDTLVQLGIDESRCYRLPSLSVEEAEALFLHHAEVLDASSLSSEQKTFVKKTVERCFFPGFEQDRQFIPLALKVLGNQCKEVLSSPGSLQKFEKGDFQNHFNIGISTFLGGKRNHLDKVLRVGYDSLTVEEKLIFMDIVITMGQDQFVDKATALRWLKLLHEDSHETLLKRVAVLKRNALVEEDAGGQYYRVHDLYKIFCYHEAAEESDMSMKITLAISPHSGSVLPSFTTVIPITSCWPLRRLYILYTDKGWSRLKLHYFSNIGMLIFLDCRQMGELNLSGLVRLRSFSMNHCCLERIVGLDKLDQLAEICLVENQINEPLPGSIFLRELLSLKIHWKLQTPLEASLEPCSIDGNWRCPALQDLVLQCCPTSWIWPMAEDLKELFIIEGQWSKIDITCYPNLRLLQIYDVQGLNQIYGIDALHQLETFLLGKTDVKILQGIENCSKLIKFYVNDCHTLAKLTRHRCSWDALEILHITDCSTLRSLENLGPLPALRQLTIKNCPALMELPNLQGSQYLENLHIQNCMSLMEVMSEVVTENGCYWEALKTLHITGCSTLRSLGNLGPLPALRQFTIENCPALVELPDLQSSKALESFHIHHCTSLMEITSKVDTLPALVRFSIQHCPLMELPNLMDSQCLEVFDVVLTNLTSLAHVIEPPSTLKALNIDCPLLTELPQQINYRVLHYCNVCTPMENVSVTLFVDNETANSWSSIHNKGPSKIEITCSCGICDICQILSRLKVNSIELPRQDLE</sequence>
<evidence type="ECO:0000313" key="3">
    <source>
        <dbReference type="Proteomes" id="UP000822688"/>
    </source>
</evidence>
<organism evidence="2 3">
    <name type="scientific">Ceratodon purpureus</name>
    <name type="common">Fire moss</name>
    <name type="synonym">Dicranum purpureum</name>
    <dbReference type="NCBI Taxonomy" id="3225"/>
    <lineage>
        <taxon>Eukaryota</taxon>
        <taxon>Viridiplantae</taxon>
        <taxon>Streptophyta</taxon>
        <taxon>Embryophyta</taxon>
        <taxon>Bryophyta</taxon>
        <taxon>Bryophytina</taxon>
        <taxon>Bryopsida</taxon>
        <taxon>Dicranidae</taxon>
        <taxon>Pseudoditrichales</taxon>
        <taxon>Ditrichaceae</taxon>
        <taxon>Ceratodon</taxon>
    </lineage>
</organism>
<protein>
    <recommendedName>
        <fullName evidence="1">TIR domain-containing protein</fullName>
    </recommendedName>
</protein>
<dbReference type="SUPFAM" id="SSF52058">
    <property type="entry name" value="L domain-like"/>
    <property type="match status" value="1"/>
</dbReference>
<dbReference type="Gene3D" id="3.40.50.10140">
    <property type="entry name" value="Toll/interleukin-1 receptor homology (TIR) domain"/>
    <property type="match status" value="1"/>
</dbReference>
<dbReference type="Proteomes" id="UP000822688">
    <property type="component" value="Chromosome 6"/>
</dbReference>
<evidence type="ECO:0000259" key="1">
    <source>
        <dbReference type="SMART" id="SM00255"/>
    </source>
</evidence>
<keyword evidence="3" id="KW-1185">Reference proteome</keyword>
<dbReference type="InterPro" id="IPR035897">
    <property type="entry name" value="Toll_tir_struct_dom_sf"/>
</dbReference>
<dbReference type="Pfam" id="PF13676">
    <property type="entry name" value="TIR_2"/>
    <property type="match status" value="1"/>
</dbReference>
<dbReference type="InterPro" id="IPR002182">
    <property type="entry name" value="NB-ARC"/>
</dbReference>
<dbReference type="PANTHER" id="PTHR11017:SF579">
    <property type="entry name" value="TIR DOMAIN-CONTAINING PROTEIN"/>
    <property type="match status" value="1"/>
</dbReference>
<dbReference type="GO" id="GO:0006952">
    <property type="term" value="P:defense response"/>
    <property type="evidence" value="ECO:0007669"/>
    <property type="project" value="InterPro"/>
</dbReference>
<dbReference type="InterPro" id="IPR032675">
    <property type="entry name" value="LRR_dom_sf"/>
</dbReference>
<dbReference type="EMBL" id="CM026427">
    <property type="protein sequence ID" value="KAG0569509.1"/>
    <property type="molecule type" value="Genomic_DNA"/>
</dbReference>
<evidence type="ECO:0000313" key="2">
    <source>
        <dbReference type="EMBL" id="KAG0569509.1"/>
    </source>
</evidence>
<proteinExistence type="predicted"/>
<dbReference type="AlphaFoldDB" id="A0A8T0HH59"/>
<dbReference type="SUPFAM" id="SSF52200">
    <property type="entry name" value="Toll/Interleukin receptor TIR domain"/>
    <property type="match status" value="1"/>
</dbReference>
<dbReference type="GO" id="GO:0043531">
    <property type="term" value="F:ADP binding"/>
    <property type="evidence" value="ECO:0007669"/>
    <property type="project" value="InterPro"/>
</dbReference>
<dbReference type="Pfam" id="PF00931">
    <property type="entry name" value="NB-ARC"/>
    <property type="match status" value="1"/>
</dbReference>
<name>A0A8T0HH59_CERPU</name>
<dbReference type="Gene3D" id="3.80.10.10">
    <property type="entry name" value="Ribonuclease Inhibitor"/>
    <property type="match status" value="2"/>
</dbReference>
<dbReference type="InterPro" id="IPR044974">
    <property type="entry name" value="Disease_R_plants"/>
</dbReference>
<reference evidence="2 3" key="1">
    <citation type="submission" date="2020-06" db="EMBL/GenBank/DDBJ databases">
        <title>WGS assembly of Ceratodon purpureus strain R40.</title>
        <authorList>
            <person name="Carey S.B."/>
            <person name="Jenkins J."/>
            <person name="Shu S."/>
            <person name="Lovell J.T."/>
            <person name="Sreedasyam A."/>
            <person name="Maumus F."/>
            <person name="Tiley G.P."/>
            <person name="Fernandez-Pozo N."/>
            <person name="Barry K."/>
            <person name="Chen C."/>
            <person name="Wang M."/>
            <person name="Lipzen A."/>
            <person name="Daum C."/>
            <person name="Saski C.A."/>
            <person name="Payton A.C."/>
            <person name="Mcbreen J.C."/>
            <person name="Conrad R.E."/>
            <person name="Kollar L.M."/>
            <person name="Olsson S."/>
            <person name="Huttunen S."/>
            <person name="Landis J.B."/>
            <person name="Wickett N.J."/>
            <person name="Johnson M.G."/>
            <person name="Rensing S.A."/>
            <person name="Grimwood J."/>
            <person name="Schmutz J."/>
            <person name="Mcdaniel S.F."/>
        </authorList>
    </citation>
    <scope>NUCLEOTIDE SEQUENCE [LARGE SCALE GENOMIC DNA]</scope>
    <source>
        <strain evidence="2 3">R40</strain>
    </source>
</reference>
<dbReference type="Gene3D" id="3.40.50.300">
    <property type="entry name" value="P-loop containing nucleotide triphosphate hydrolases"/>
    <property type="match status" value="1"/>
</dbReference>
<dbReference type="SUPFAM" id="SSF52540">
    <property type="entry name" value="P-loop containing nucleoside triphosphate hydrolases"/>
    <property type="match status" value="1"/>
</dbReference>
<dbReference type="GO" id="GO:0007165">
    <property type="term" value="P:signal transduction"/>
    <property type="evidence" value="ECO:0007669"/>
    <property type="project" value="InterPro"/>
</dbReference>
<dbReference type="InterPro" id="IPR000157">
    <property type="entry name" value="TIR_dom"/>
</dbReference>
<dbReference type="PANTHER" id="PTHR11017">
    <property type="entry name" value="LEUCINE-RICH REPEAT-CONTAINING PROTEIN"/>
    <property type="match status" value="1"/>
</dbReference>
<dbReference type="InterPro" id="IPR027417">
    <property type="entry name" value="P-loop_NTPase"/>
</dbReference>
<accession>A0A8T0HH59</accession>
<gene>
    <name evidence="2" type="ORF">KC19_6G095800</name>
</gene>
<dbReference type="PRINTS" id="PR00364">
    <property type="entry name" value="DISEASERSIST"/>
</dbReference>